<keyword evidence="3" id="KW-1185">Reference proteome</keyword>
<dbReference type="InterPro" id="IPR011600">
    <property type="entry name" value="Pept_C14_caspase"/>
</dbReference>
<evidence type="ECO:0000313" key="3">
    <source>
        <dbReference type="Proteomes" id="UP000223913"/>
    </source>
</evidence>
<organism evidence="2 3">
    <name type="scientific">Flavilitoribacter nigricans (strain ATCC 23147 / DSM 23189 / NBRC 102662 / NCIMB 1420 / SS-2)</name>
    <name type="common">Lewinella nigricans</name>
    <dbReference type="NCBI Taxonomy" id="1122177"/>
    <lineage>
        <taxon>Bacteria</taxon>
        <taxon>Pseudomonadati</taxon>
        <taxon>Bacteroidota</taxon>
        <taxon>Saprospiria</taxon>
        <taxon>Saprospirales</taxon>
        <taxon>Lewinellaceae</taxon>
        <taxon>Flavilitoribacter</taxon>
    </lineage>
</organism>
<evidence type="ECO:0000259" key="1">
    <source>
        <dbReference type="Pfam" id="PF00656"/>
    </source>
</evidence>
<dbReference type="Proteomes" id="UP000223913">
    <property type="component" value="Unassembled WGS sequence"/>
</dbReference>
<reference evidence="2 3" key="1">
    <citation type="submission" date="2017-10" db="EMBL/GenBank/DDBJ databases">
        <title>The draft genome sequence of Lewinella nigricans NBRC 102662.</title>
        <authorList>
            <person name="Wang K."/>
        </authorList>
    </citation>
    <scope>NUCLEOTIDE SEQUENCE [LARGE SCALE GENOMIC DNA]</scope>
    <source>
        <strain evidence="2 3">NBRC 102662</strain>
    </source>
</reference>
<dbReference type="OrthoDB" id="2546654at2"/>
<gene>
    <name evidence="2" type="ORF">CRP01_03025</name>
</gene>
<dbReference type="Gene3D" id="3.40.50.1460">
    <property type="match status" value="1"/>
</dbReference>
<dbReference type="GO" id="GO:0006508">
    <property type="term" value="P:proteolysis"/>
    <property type="evidence" value="ECO:0007669"/>
    <property type="project" value="InterPro"/>
</dbReference>
<comment type="caution">
    <text evidence="2">The sequence shown here is derived from an EMBL/GenBank/DDBJ whole genome shotgun (WGS) entry which is preliminary data.</text>
</comment>
<protein>
    <recommendedName>
        <fullName evidence="1">Peptidase C14 caspase domain-containing protein</fullName>
    </recommendedName>
</protein>
<feature type="domain" description="Peptidase C14 caspase" evidence="1">
    <location>
        <begin position="10"/>
        <end position="278"/>
    </location>
</feature>
<dbReference type="Pfam" id="PF00656">
    <property type="entry name" value="Peptidase_C14"/>
    <property type="match status" value="1"/>
</dbReference>
<proteinExistence type="predicted"/>
<dbReference type="RefSeq" id="WP_099148513.1">
    <property type="nucleotide sequence ID" value="NZ_PDUD01000002.1"/>
</dbReference>
<dbReference type="InterPro" id="IPR050452">
    <property type="entry name" value="Metacaspase"/>
</dbReference>
<dbReference type="EMBL" id="PDUD01000002">
    <property type="protein sequence ID" value="PHN08311.1"/>
    <property type="molecule type" value="Genomic_DNA"/>
</dbReference>
<dbReference type="PANTHER" id="PTHR48104:SF30">
    <property type="entry name" value="METACASPASE-1"/>
    <property type="match status" value="1"/>
</dbReference>
<dbReference type="GO" id="GO:0004197">
    <property type="term" value="F:cysteine-type endopeptidase activity"/>
    <property type="evidence" value="ECO:0007669"/>
    <property type="project" value="InterPro"/>
</dbReference>
<dbReference type="InterPro" id="IPR029030">
    <property type="entry name" value="Caspase-like_dom_sf"/>
</dbReference>
<dbReference type="PANTHER" id="PTHR48104">
    <property type="entry name" value="METACASPASE-4"/>
    <property type="match status" value="1"/>
</dbReference>
<evidence type="ECO:0000313" key="2">
    <source>
        <dbReference type="EMBL" id="PHN08311.1"/>
    </source>
</evidence>
<sequence length="658" mass="74247">MPETPQLYGLLVAIDDYSLPVPPLGGCVNDIRKVKNYLETKHQDLQPQLLVLENEAATKAAIVDGFRKHLAQAGPEDTALFYFSGHGTQEDADPGLWPYEPDGKLECLVNYDAIVKEGESTTYNLLADKELRFLLHELADTQAHIIVIFDCCHSGSGTRDLDHSEEGEKIQPRSYETSRLTKACPQRPWEQFLFADQIDATELAKKPLPRVLPAGQHVMMGACRSDQLAYEVNGGGVFTSTLLSLLEGEEATISYFDLRNRIRYMVKNEYQQTPQVYVQGPDSQQLFSGFLGREVSRRLNEGNVVYNKTEGWVLDLGAMHGIAPDLKSIHVDDAEGEPFTAQVSSVKMSHTRLSISDPEVMTRLNPTKGYRTAVPGALAQPIRVLLAVEGEGRSHIEQEMAGFKDRLLLVDTEQNADYVIREQNDGFMITLPFDPVRAVVHPTDNLSAKAAKNTIIYLRNMAKWHFVRELHNPNVFLFEKSPAELEIYRVKNDLSQELLPLEGEEVVLNFRKVPSGDWGNMIRIKLTNRYSSRLYCSLIYLSETFQIYSGLLGEPVVFLEPGQSVWAYSGNELPLDYARHIQVQNWPNSFFWLKLMVSTREFDPATFDQSALPMVTDAVNRGIALSLPGKIAGSDWTTELIRFRMPNPEYREESEPEQ</sequence>
<dbReference type="AlphaFoldDB" id="A0A2D0NII9"/>
<accession>A0A2D0NII9</accession>
<name>A0A2D0NII9_FLAN2</name>
<dbReference type="SUPFAM" id="SSF52129">
    <property type="entry name" value="Caspase-like"/>
    <property type="match status" value="1"/>
</dbReference>
<dbReference type="GO" id="GO:0005737">
    <property type="term" value="C:cytoplasm"/>
    <property type="evidence" value="ECO:0007669"/>
    <property type="project" value="TreeGrafter"/>
</dbReference>